<organism evidence="1 2">
    <name type="scientific">Clostridium cylindrosporum DSM 605</name>
    <dbReference type="NCBI Taxonomy" id="1121307"/>
    <lineage>
        <taxon>Bacteria</taxon>
        <taxon>Bacillati</taxon>
        <taxon>Bacillota</taxon>
        <taxon>Clostridia</taxon>
        <taxon>Eubacteriales</taxon>
        <taxon>Clostridiaceae</taxon>
        <taxon>Clostridium</taxon>
    </lineage>
</organism>
<sequence length="89" mass="10038">MGEITLGQIVHSRAGRDKDRYFIVVGIVSSEYVLLADGNLRKIGNPKKKKVKHLVLHDSLALEIKERLKDGKKVLDADLRKCLQSMNLL</sequence>
<reference evidence="1 2" key="1">
    <citation type="submission" date="2015-06" db="EMBL/GenBank/DDBJ databases">
        <title>Draft genome sequence of the purine-degrading Clostridium cylindrosporum HC-1 (DSM 605).</title>
        <authorList>
            <person name="Poehlein A."/>
            <person name="Schiel-Bengelsdorf B."/>
            <person name="Bengelsdorf F."/>
            <person name="Daniel R."/>
            <person name="Duerre P."/>
        </authorList>
    </citation>
    <scope>NUCLEOTIDE SEQUENCE [LARGE SCALE GENOMIC DNA]</scope>
    <source>
        <strain evidence="1 2">DSM 605</strain>
    </source>
</reference>
<dbReference type="AlphaFoldDB" id="A0A0J8D5T7"/>
<dbReference type="Gene3D" id="2.30.30.30">
    <property type="match status" value="1"/>
</dbReference>
<keyword evidence="1" id="KW-0687">Ribonucleoprotein</keyword>
<dbReference type="InterPro" id="IPR008991">
    <property type="entry name" value="Translation_prot_SH3-like_sf"/>
</dbReference>
<dbReference type="EMBL" id="LFVU01000028">
    <property type="protein sequence ID" value="KMT21217.1"/>
    <property type="molecule type" value="Genomic_DNA"/>
</dbReference>
<dbReference type="OrthoDB" id="1683515at2"/>
<dbReference type="InterPro" id="IPR014722">
    <property type="entry name" value="Rib_uL2_dom2"/>
</dbReference>
<comment type="caution">
    <text evidence="1">The sequence shown here is derived from an EMBL/GenBank/DDBJ whole genome shotgun (WGS) entry which is preliminary data.</text>
</comment>
<evidence type="ECO:0000313" key="2">
    <source>
        <dbReference type="Proteomes" id="UP000036756"/>
    </source>
</evidence>
<dbReference type="GO" id="GO:0005840">
    <property type="term" value="C:ribosome"/>
    <property type="evidence" value="ECO:0007669"/>
    <property type="project" value="UniProtKB-KW"/>
</dbReference>
<gene>
    <name evidence="1" type="ORF">CLCY_1c04510</name>
</gene>
<dbReference type="STRING" id="1121307.CLCY_1c04510"/>
<keyword evidence="2" id="KW-1185">Reference proteome</keyword>
<keyword evidence="1" id="KW-0689">Ribosomal protein</keyword>
<protein>
    <submittedName>
        <fullName evidence="1">LSU ribosomal protein L14E</fullName>
    </submittedName>
</protein>
<evidence type="ECO:0000313" key="1">
    <source>
        <dbReference type="EMBL" id="KMT21217.1"/>
    </source>
</evidence>
<dbReference type="SUPFAM" id="SSF50104">
    <property type="entry name" value="Translation proteins SH3-like domain"/>
    <property type="match status" value="1"/>
</dbReference>
<dbReference type="PATRIC" id="fig|1121307.3.peg.818"/>
<dbReference type="Proteomes" id="UP000036756">
    <property type="component" value="Unassembled WGS sequence"/>
</dbReference>
<accession>A0A0J8D5T7</accession>
<name>A0A0J8D5T7_CLOCY</name>
<proteinExistence type="predicted"/>